<dbReference type="EMBL" id="AHMO02000008">
    <property type="protein sequence ID" value="EQA45514.1"/>
    <property type="molecule type" value="Genomic_DNA"/>
</dbReference>
<gene>
    <name evidence="1" type="ORF">LEP1GSC050_2829</name>
</gene>
<evidence type="ECO:0000313" key="2">
    <source>
        <dbReference type="Proteomes" id="UP000015454"/>
    </source>
</evidence>
<sequence>MPEDIKSKNEFNYGYYSKRMVKYVVKIFNYINSSFEIELSFSSKESLCRSLRIWKNLMRGF</sequence>
<name>T0GFA9_9LEPT</name>
<dbReference type="AlphaFoldDB" id="T0GFA9"/>
<keyword evidence="2" id="KW-1185">Reference proteome</keyword>
<evidence type="ECO:0000313" key="1">
    <source>
        <dbReference type="EMBL" id="EQA45514.1"/>
    </source>
</evidence>
<accession>T0GFA9</accession>
<organism evidence="1 2">
    <name type="scientific">Leptospira broomii serovar Hurstbridge str. 5399</name>
    <dbReference type="NCBI Taxonomy" id="1049789"/>
    <lineage>
        <taxon>Bacteria</taxon>
        <taxon>Pseudomonadati</taxon>
        <taxon>Spirochaetota</taxon>
        <taxon>Spirochaetia</taxon>
        <taxon>Leptospirales</taxon>
        <taxon>Leptospiraceae</taxon>
        <taxon>Leptospira</taxon>
    </lineage>
</organism>
<reference evidence="1" key="1">
    <citation type="submission" date="2013-05" db="EMBL/GenBank/DDBJ databases">
        <authorList>
            <person name="Harkins D.M."/>
            <person name="Durkin A.S."/>
            <person name="Brinkac L.M."/>
            <person name="Haft D.H."/>
            <person name="Selengut J.D."/>
            <person name="Sanka R."/>
            <person name="DePew J."/>
            <person name="Purushe J."/>
            <person name="Hartskeerl R.A."/>
            <person name="Ahmed A."/>
            <person name="van der Linden H."/>
            <person name="Goris M.G.A."/>
            <person name="Vinetz J.M."/>
            <person name="Sutton G.G."/>
            <person name="Nierman W.C."/>
            <person name="Fouts D.E."/>
        </authorList>
    </citation>
    <scope>NUCLEOTIDE SEQUENCE [LARGE SCALE GENOMIC DNA]</scope>
    <source>
        <strain evidence="1">5399</strain>
    </source>
</reference>
<protein>
    <submittedName>
        <fullName evidence="1">Uncharacterized protein</fullName>
    </submittedName>
</protein>
<dbReference type="Proteomes" id="UP000015454">
    <property type="component" value="Unassembled WGS sequence"/>
</dbReference>
<dbReference type="STRING" id="1049789.LEP1GSC050_2829"/>
<proteinExistence type="predicted"/>
<comment type="caution">
    <text evidence="1">The sequence shown here is derived from an EMBL/GenBank/DDBJ whole genome shotgun (WGS) entry which is preliminary data.</text>
</comment>